<sequence>MPELRYNPVLQDWTMVASNRQARPDMPKQACPFCPGSGFVPDHYEVYIYDNDYPVLSPHPDIPASVPSELYRTAPALGKCEVILYSPDHNASLSRLSLTQTEQIVAVWRERVLDLRHNGPHAYILIFENRGREVGATISHPHGQLYALPFIPRKIRTELESAEDHAWATGRCLFCDVSAAEVQDGRRMVAENDRFLAYIPFFTDFPYGTWISSRRHVPDLERFDPQDIKDLAEILHRVTRGMDALYDKDFPYMMVLHQLPLHRPDAQAYYHFHIEFYPPMRDRDKVKFMASAETGAGATANPQLVEETAEHLREAIKRSQALDKSLNNPRRDSQPGEAKH</sequence>
<dbReference type="EC" id="2.7.7.12" evidence="4 12"/>
<evidence type="ECO:0000313" key="20">
    <source>
        <dbReference type="Proteomes" id="UP000241848"/>
    </source>
</evidence>
<evidence type="ECO:0000256" key="4">
    <source>
        <dbReference type="ARBA" id="ARBA00012384"/>
    </source>
</evidence>
<keyword evidence="8 14" id="KW-0479">Metal-binding</keyword>
<dbReference type="GO" id="GO:0005737">
    <property type="term" value="C:cytoplasm"/>
    <property type="evidence" value="ECO:0007669"/>
    <property type="project" value="TreeGrafter"/>
</dbReference>
<feature type="domain" description="Galactose-1-phosphate uridyl transferase C-terminal" evidence="18">
    <location>
        <begin position="163"/>
        <end position="312"/>
    </location>
</feature>
<evidence type="ECO:0000256" key="11">
    <source>
        <dbReference type="ARBA" id="ARBA00023277"/>
    </source>
</evidence>
<keyword evidence="9 14" id="KW-0862">Zinc</keyword>
<keyword evidence="6 15" id="KW-0808">Transferase</keyword>
<dbReference type="PANTHER" id="PTHR11943">
    <property type="entry name" value="GALACTOSE-1-PHOSPHATE URIDYLYLTRANSFERASE"/>
    <property type="match status" value="1"/>
</dbReference>
<evidence type="ECO:0000313" key="19">
    <source>
        <dbReference type="EMBL" id="PSR23152.1"/>
    </source>
</evidence>
<keyword evidence="11 15" id="KW-0119">Carbohydrate metabolism</keyword>
<evidence type="ECO:0000256" key="5">
    <source>
        <dbReference type="ARBA" id="ARBA00016340"/>
    </source>
</evidence>
<proteinExistence type="inferred from homology"/>
<dbReference type="InterPro" id="IPR036265">
    <property type="entry name" value="HIT-like_sf"/>
</dbReference>
<evidence type="ECO:0000256" key="13">
    <source>
        <dbReference type="PIRSR" id="PIRSR000808-1"/>
    </source>
</evidence>
<dbReference type="PANTHER" id="PTHR11943:SF1">
    <property type="entry name" value="GALACTOSE-1-PHOSPHATE URIDYLYLTRANSFERASE"/>
    <property type="match status" value="1"/>
</dbReference>
<feature type="domain" description="Galactose-1-phosphate uridyl transferase N-terminal" evidence="17">
    <location>
        <begin position="16"/>
        <end position="152"/>
    </location>
</feature>
<dbReference type="PIRSF" id="PIRSF000808">
    <property type="entry name" value="GalT"/>
    <property type="match status" value="1"/>
</dbReference>
<evidence type="ECO:0000256" key="10">
    <source>
        <dbReference type="ARBA" id="ARBA00023144"/>
    </source>
</evidence>
<dbReference type="EMBL" id="PXYV01000008">
    <property type="protein sequence ID" value="PSR23152.1"/>
    <property type="molecule type" value="Genomic_DNA"/>
</dbReference>
<comment type="pathway">
    <text evidence="2 15">Carbohydrate metabolism; galactose metabolism.</text>
</comment>
<evidence type="ECO:0000256" key="12">
    <source>
        <dbReference type="NCBIfam" id="TIGR00209"/>
    </source>
</evidence>
<dbReference type="GO" id="GO:0033499">
    <property type="term" value="P:galactose catabolic process via UDP-galactose, Leloir pathway"/>
    <property type="evidence" value="ECO:0007669"/>
    <property type="project" value="TreeGrafter"/>
</dbReference>
<evidence type="ECO:0000256" key="8">
    <source>
        <dbReference type="ARBA" id="ARBA00022723"/>
    </source>
</evidence>
<dbReference type="InterPro" id="IPR005850">
    <property type="entry name" value="GalP_Utransf_C"/>
</dbReference>
<dbReference type="GO" id="GO:0008108">
    <property type="term" value="F:UDP-glucose:hexose-1-phosphate uridylyltransferase activity"/>
    <property type="evidence" value="ECO:0007669"/>
    <property type="project" value="UniProtKB-UniRule"/>
</dbReference>
<evidence type="ECO:0000259" key="18">
    <source>
        <dbReference type="Pfam" id="PF02744"/>
    </source>
</evidence>
<dbReference type="AlphaFoldDB" id="A0A2T2WLN9"/>
<dbReference type="InterPro" id="IPR005849">
    <property type="entry name" value="GalP_Utransf_N"/>
</dbReference>
<feature type="binding site" evidence="14">
    <location>
        <position position="34"/>
    </location>
    <ligand>
        <name>Zn(2+)</name>
        <dbReference type="ChEBI" id="CHEBI:29105"/>
    </ligand>
</feature>
<evidence type="ECO:0000256" key="6">
    <source>
        <dbReference type="ARBA" id="ARBA00022679"/>
    </source>
</evidence>
<comment type="catalytic activity">
    <reaction evidence="1 15">
        <text>alpha-D-galactose 1-phosphate + UDP-alpha-D-glucose = alpha-D-glucose 1-phosphate + UDP-alpha-D-galactose</text>
        <dbReference type="Rhea" id="RHEA:13989"/>
        <dbReference type="ChEBI" id="CHEBI:58336"/>
        <dbReference type="ChEBI" id="CHEBI:58601"/>
        <dbReference type="ChEBI" id="CHEBI:58885"/>
        <dbReference type="ChEBI" id="CHEBI:66914"/>
        <dbReference type="EC" id="2.7.7.12"/>
    </reaction>
</comment>
<keyword evidence="10 15" id="KW-0299">Galactose metabolism</keyword>
<name>A0A2T2WLN9_9FIRM</name>
<evidence type="ECO:0000256" key="3">
    <source>
        <dbReference type="ARBA" id="ARBA00010951"/>
    </source>
</evidence>
<feature type="active site" description="Tele-UMP-histidine intermediate" evidence="13">
    <location>
        <position position="142"/>
    </location>
</feature>
<evidence type="ECO:0000256" key="14">
    <source>
        <dbReference type="PIRSR" id="PIRSR000808-3"/>
    </source>
</evidence>
<feature type="binding site" evidence="14">
    <location>
        <position position="140"/>
    </location>
    <ligand>
        <name>Zn(2+)</name>
        <dbReference type="ChEBI" id="CHEBI:29105"/>
    </ligand>
</feature>
<feature type="compositionally biased region" description="Basic and acidic residues" evidence="16">
    <location>
        <begin position="329"/>
        <end position="340"/>
    </location>
</feature>
<feature type="region of interest" description="Disordered" evidence="16">
    <location>
        <begin position="317"/>
        <end position="340"/>
    </location>
</feature>
<evidence type="ECO:0000256" key="7">
    <source>
        <dbReference type="ARBA" id="ARBA00022695"/>
    </source>
</evidence>
<comment type="caution">
    <text evidence="19">The sequence shown here is derived from an EMBL/GenBank/DDBJ whole genome shotgun (WGS) entry which is preliminary data.</text>
</comment>
<accession>A0A2T2WLN9</accession>
<dbReference type="Proteomes" id="UP000241848">
    <property type="component" value="Unassembled WGS sequence"/>
</dbReference>
<dbReference type="Pfam" id="PF01087">
    <property type="entry name" value="GalP_UDP_transf"/>
    <property type="match status" value="1"/>
</dbReference>
<evidence type="ECO:0000256" key="9">
    <source>
        <dbReference type="ARBA" id="ARBA00022833"/>
    </source>
</evidence>
<keyword evidence="7 15" id="KW-0548">Nucleotidyltransferase</keyword>
<dbReference type="GO" id="GO:0008270">
    <property type="term" value="F:zinc ion binding"/>
    <property type="evidence" value="ECO:0007669"/>
    <property type="project" value="InterPro"/>
</dbReference>
<evidence type="ECO:0000256" key="2">
    <source>
        <dbReference type="ARBA" id="ARBA00004947"/>
    </source>
</evidence>
<dbReference type="PROSITE" id="PS00117">
    <property type="entry name" value="GAL_P_UDP_TRANSF_I"/>
    <property type="match status" value="1"/>
</dbReference>
<reference evidence="19 20" key="1">
    <citation type="journal article" date="2014" name="BMC Genomics">
        <title>Comparison of environmental and isolate Sulfobacillus genomes reveals diverse carbon, sulfur, nitrogen, and hydrogen metabolisms.</title>
        <authorList>
            <person name="Justice N.B."/>
            <person name="Norman A."/>
            <person name="Brown C.T."/>
            <person name="Singh A."/>
            <person name="Thomas B.C."/>
            <person name="Banfield J.F."/>
        </authorList>
    </citation>
    <scope>NUCLEOTIDE SEQUENCE [LARGE SCALE GENOMIC DNA]</scope>
    <source>
        <strain evidence="19">AMDSBA3</strain>
    </source>
</reference>
<dbReference type="UniPathway" id="UPA00214"/>
<dbReference type="Pfam" id="PF02744">
    <property type="entry name" value="GalP_UDP_tr_C"/>
    <property type="match status" value="1"/>
</dbReference>
<feature type="binding site" evidence="14">
    <location>
        <position position="89"/>
    </location>
    <ligand>
        <name>Zn(2+)</name>
        <dbReference type="ChEBI" id="CHEBI:29105"/>
    </ligand>
</feature>
<gene>
    <name evidence="19" type="primary">galT</name>
    <name evidence="19" type="ORF">C7B45_04240</name>
</gene>
<feature type="binding site" evidence="14">
    <location>
        <position position="31"/>
    </location>
    <ligand>
        <name>Zn(2+)</name>
        <dbReference type="ChEBI" id="CHEBI:29105"/>
    </ligand>
</feature>
<comment type="similarity">
    <text evidence="3 15">Belongs to the galactose-1-phosphate uridylyltransferase type 1 family.</text>
</comment>
<dbReference type="Gene3D" id="3.30.428.10">
    <property type="entry name" value="HIT-like"/>
    <property type="match status" value="2"/>
</dbReference>
<dbReference type="InterPro" id="IPR001937">
    <property type="entry name" value="GalP_UDPtransf1"/>
</dbReference>
<dbReference type="SUPFAM" id="SSF54197">
    <property type="entry name" value="HIT-like"/>
    <property type="match status" value="2"/>
</dbReference>
<evidence type="ECO:0000259" key="17">
    <source>
        <dbReference type="Pfam" id="PF01087"/>
    </source>
</evidence>
<evidence type="ECO:0000256" key="1">
    <source>
        <dbReference type="ARBA" id="ARBA00001107"/>
    </source>
</evidence>
<dbReference type="InterPro" id="IPR019779">
    <property type="entry name" value="GalP_UDPtransf1_His-AS"/>
</dbReference>
<evidence type="ECO:0000256" key="16">
    <source>
        <dbReference type="SAM" id="MobiDB-lite"/>
    </source>
</evidence>
<evidence type="ECO:0000256" key="15">
    <source>
        <dbReference type="RuleBase" id="RU000506"/>
    </source>
</evidence>
<dbReference type="NCBIfam" id="TIGR00209">
    <property type="entry name" value="galT_1"/>
    <property type="match status" value="1"/>
</dbReference>
<comment type="cofactor">
    <cofactor evidence="14">
        <name>Zn(2+)</name>
        <dbReference type="ChEBI" id="CHEBI:29105"/>
    </cofactor>
    <text evidence="14">Binds 1 zinc ion per subunit.</text>
</comment>
<organism evidence="19 20">
    <name type="scientific">Sulfobacillus acidophilus</name>
    <dbReference type="NCBI Taxonomy" id="53633"/>
    <lineage>
        <taxon>Bacteria</taxon>
        <taxon>Bacillati</taxon>
        <taxon>Bacillota</taxon>
        <taxon>Clostridia</taxon>
        <taxon>Eubacteriales</taxon>
        <taxon>Clostridiales Family XVII. Incertae Sedis</taxon>
        <taxon>Sulfobacillus</taxon>
    </lineage>
</organism>
<protein>
    <recommendedName>
        <fullName evidence="5 12">Galactose-1-phosphate uridylyltransferase</fullName>
        <ecNumber evidence="4 12">2.7.7.12</ecNumber>
    </recommendedName>
</protein>